<dbReference type="Gramene" id="ONI28063">
    <property type="protein sequence ID" value="ONI28063"/>
    <property type="gene ID" value="PRUPE_1G120300"/>
</dbReference>
<reference evidence="2 3" key="1">
    <citation type="journal article" date="2013" name="Nat. Genet.">
        <title>The high-quality draft genome of peach (Prunus persica) identifies unique patterns of genetic diversity, domestication and genome evolution.</title>
        <authorList>
            <consortium name="International Peach Genome Initiative"/>
            <person name="Verde I."/>
            <person name="Abbott A.G."/>
            <person name="Scalabrin S."/>
            <person name="Jung S."/>
            <person name="Shu S."/>
            <person name="Marroni F."/>
            <person name="Zhebentyayeva T."/>
            <person name="Dettori M.T."/>
            <person name="Grimwood J."/>
            <person name="Cattonaro F."/>
            <person name="Zuccolo A."/>
            <person name="Rossini L."/>
            <person name="Jenkins J."/>
            <person name="Vendramin E."/>
            <person name="Meisel L.A."/>
            <person name="Decroocq V."/>
            <person name="Sosinski B."/>
            <person name="Prochnik S."/>
            <person name="Mitros T."/>
            <person name="Policriti A."/>
            <person name="Cipriani G."/>
            <person name="Dondini L."/>
            <person name="Ficklin S."/>
            <person name="Goodstein D.M."/>
            <person name="Xuan P."/>
            <person name="Del Fabbro C."/>
            <person name="Aramini V."/>
            <person name="Copetti D."/>
            <person name="Gonzalez S."/>
            <person name="Horner D.S."/>
            <person name="Falchi R."/>
            <person name="Lucas S."/>
            <person name="Mica E."/>
            <person name="Maldonado J."/>
            <person name="Lazzari B."/>
            <person name="Bielenberg D."/>
            <person name="Pirona R."/>
            <person name="Miculan M."/>
            <person name="Barakat A."/>
            <person name="Testolin R."/>
            <person name="Stella A."/>
            <person name="Tartarini S."/>
            <person name="Tonutti P."/>
            <person name="Arus P."/>
            <person name="Orellana A."/>
            <person name="Wells C."/>
            <person name="Main D."/>
            <person name="Vizzotto G."/>
            <person name="Silva H."/>
            <person name="Salamini F."/>
            <person name="Schmutz J."/>
            <person name="Morgante M."/>
            <person name="Rokhsar D.S."/>
        </authorList>
    </citation>
    <scope>NUCLEOTIDE SEQUENCE [LARGE SCALE GENOMIC DNA]</scope>
    <source>
        <strain evidence="3">cv. Nemared</strain>
    </source>
</reference>
<feature type="region of interest" description="Disordered" evidence="1">
    <location>
        <begin position="139"/>
        <end position="169"/>
    </location>
</feature>
<name>A0A251QWH8_PRUPE</name>
<protein>
    <submittedName>
        <fullName evidence="2">Uncharacterized protein</fullName>
    </submittedName>
</protein>
<proteinExistence type="predicted"/>
<dbReference type="AlphaFoldDB" id="A0A251QWH8"/>
<organism evidence="2 3">
    <name type="scientific">Prunus persica</name>
    <name type="common">Peach</name>
    <name type="synonym">Amygdalus persica</name>
    <dbReference type="NCBI Taxonomy" id="3760"/>
    <lineage>
        <taxon>Eukaryota</taxon>
        <taxon>Viridiplantae</taxon>
        <taxon>Streptophyta</taxon>
        <taxon>Embryophyta</taxon>
        <taxon>Tracheophyta</taxon>
        <taxon>Spermatophyta</taxon>
        <taxon>Magnoliopsida</taxon>
        <taxon>eudicotyledons</taxon>
        <taxon>Gunneridae</taxon>
        <taxon>Pentapetalae</taxon>
        <taxon>rosids</taxon>
        <taxon>fabids</taxon>
        <taxon>Rosales</taxon>
        <taxon>Rosaceae</taxon>
        <taxon>Amygdaloideae</taxon>
        <taxon>Amygdaleae</taxon>
        <taxon>Prunus</taxon>
    </lineage>
</organism>
<evidence type="ECO:0000256" key="1">
    <source>
        <dbReference type="SAM" id="MobiDB-lite"/>
    </source>
</evidence>
<feature type="compositionally biased region" description="Polar residues" evidence="1">
    <location>
        <begin position="72"/>
        <end position="83"/>
    </location>
</feature>
<sequence length="169" mass="18374">MRRRSTYELIQVQMDRGKGFSQDQPPARTVTMMLRPKENDIPKLQRKITEEEEMKRNKERDSDGSSSSRNNICQNEITATNGATDVGVSNFDNYAVQGKGGSEGTKGFPERGGGYNISGNKISANGARKVGIHNFGNTTYGMPFTTEENHGEEAEGGSSPPKPQGGPTS</sequence>
<gene>
    <name evidence="2" type="ORF">PRUPE_1G120300</name>
</gene>
<accession>A0A251QWH8</accession>
<dbReference type="Proteomes" id="UP000006882">
    <property type="component" value="Chromosome G1"/>
</dbReference>
<feature type="compositionally biased region" description="Pro residues" evidence="1">
    <location>
        <begin position="160"/>
        <end position="169"/>
    </location>
</feature>
<evidence type="ECO:0000313" key="2">
    <source>
        <dbReference type="EMBL" id="ONI28063.1"/>
    </source>
</evidence>
<feature type="region of interest" description="Disordered" evidence="1">
    <location>
        <begin position="36"/>
        <end position="88"/>
    </location>
</feature>
<evidence type="ECO:0000313" key="3">
    <source>
        <dbReference type="Proteomes" id="UP000006882"/>
    </source>
</evidence>
<keyword evidence="3" id="KW-1185">Reference proteome</keyword>
<dbReference type="EMBL" id="CM007651">
    <property type="protein sequence ID" value="ONI28063.1"/>
    <property type="molecule type" value="Genomic_DNA"/>
</dbReference>
<feature type="compositionally biased region" description="Basic and acidic residues" evidence="1">
    <location>
        <begin position="36"/>
        <end position="63"/>
    </location>
</feature>